<dbReference type="RefSeq" id="XP_001592569.1">
    <property type="nucleotide sequence ID" value="XM_001592519.1"/>
</dbReference>
<name>A0A1D9QIS9_SCLS1</name>
<protein>
    <submittedName>
        <fullName evidence="1">Uncharacterized protein</fullName>
    </submittedName>
</protein>
<dbReference type="VEuPathDB" id="FungiDB:sscle_13g095590"/>
<accession>A0A1D9QIS9</accession>
<dbReference type="EMBL" id="CP017826">
    <property type="protein sequence ID" value="APA14789.1"/>
    <property type="molecule type" value="Genomic_DNA"/>
</dbReference>
<organism evidence="1 2">
    <name type="scientific">Sclerotinia sclerotiorum (strain ATCC 18683 / 1980 / Ss-1)</name>
    <name type="common">White mold</name>
    <name type="synonym">Whetzelinia sclerotiorum</name>
    <dbReference type="NCBI Taxonomy" id="665079"/>
    <lineage>
        <taxon>Eukaryota</taxon>
        <taxon>Fungi</taxon>
        <taxon>Dikarya</taxon>
        <taxon>Ascomycota</taxon>
        <taxon>Pezizomycotina</taxon>
        <taxon>Leotiomycetes</taxon>
        <taxon>Helotiales</taxon>
        <taxon>Sclerotiniaceae</taxon>
        <taxon>Sclerotinia</taxon>
    </lineage>
</organism>
<evidence type="ECO:0000313" key="1">
    <source>
        <dbReference type="EMBL" id="APA14789.1"/>
    </source>
</evidence>
<evidence type="ECO:0000313" key="2">
    <source>
        <dbReference type="Proteomes" id="UP000177798"/>
    </source>
</evidence>
<dbReference type="OrthoDB" id="438641at2759"/>
<dbReference type="Proteomes" id="UP000177798">
    <property type="component" value="Chromosome 13"/>
</dbReference>
<gene>
    <name evidence="1" type="ORF">sscle_13g095590</name>
</gene>
<dbReference type="KEGG" id="ssl:SS1G_06810"/>
<dbReference type="AlphaFoldDB" id="A0A1D9QIS9"/>
<reference evidence="2" key="1">
    <citation type="journal article" date="2017" name="Genome Biol. Evol.">
        <title>The complete genome sequence of the phytopathogenic fungus Sclerotinia sclerotiorum reveals insights into the genome architecture of broad host range pathogens.</title>
        <authorList>
            <person name="Derbyshire M."/>
            <person name="Denton-Giles M."/>
            <person name="Hegedus D."/>
            <person name="Seifbarghy S."/>
            <person name="Rollins J."/>
            <person name="van Kan J."/>
            <person name="Seidl M.F."/>
            <person name="Faino L."/>
            <person name="Mbengue M."/>
            <person name="Navaud O."/>
            <person name="Raffaele S."/>
            <person name="Hammond-Kosack K."/>
            <person name="Heard S."/>
            <person name="Oliver R."/>
        </authorList>
    </citation>
    <scope>NUCLEOTIDE SEQUENCE [LARGE SCALE GENOMIC DNA]</scope>
    <source>
        <strain evidence="2">ATCC 18683 / 1980 / Ss-1</strain>
    </source>
</reference>
<proteinExistence type="predicted"/>
<sequence length="124" mass="14857">MDKHWDTKKWKPTIIDSECSMQPFVTLSPKDVETHREKLRVCTENLDRFPYTPENWRSRPEVLLKLGFPELATFDAYKTIFLANYVFDGEDRGSKVWLEMRMMMWYRAILKVPPKHRIGHLRGL</sequence>